<dbReference type="EMBL" id="NOWT01000017">
    <property type="protein sequence ID" value="OYD83027.1"/>
    <property type="molecule type" value="Genomic_DNA"/>
</dbReference>
<evidence type="ECO:0000256" key="1">
    <source>
        <dbReference type="SAM" id="MobiDB-lite"/>
    </source>
</evidence>
<organism evidence="2 3">
    <name type="scientific">Azospirillum brasilense</name>
    <dbReference type="NCBI Taxonomy" id="192"/>
    <lineage>
        <taxon>Bacteria</taxon>
        <taxon>Pseudomonadati</taxon>
        <taxon>Pseudomonadota</taxon>
        <taxon>Alphaproteobacteria</taxon>
        <taxon>Rhodospirillales</taxon>
        <taxon>Azospirillaceae</taxon>
        <taxon>Azospirillum</taxon>
    </lineage>
</organism>
<dbReference type="Proteomes" id="UP000215367">
    <property type="component" value="Unassembled WGS sequence"/>
</dbReference>
<keyword evidence="2" id="KW-0614">Plasmid</keyword>
<evidence type="ECO:0000313" key="2">
    <source>
        <dbReference type="EMBL" id="OYD83027.1"/>
    </source>
</evidence>
<feature type="region of interest" description="Disordered" evidence="1">
    <location>
        <begin position="53"/>
        <end position="82"/>
    </location>
</feature>
<name>A0A235HBZ3_AZOBR</name>
<sequence>MFTVSENEAETIRRAFHERGEWSAVVELRRLFPVFANNPEALRCVRAIAGWQPLPDPAAAPPKATPPKVTPLRRRKPAEPQP</sequence>
<protein>
    <submittedName>
        <fullName evidence="2">Uncharacterized protein</fullName>
    </submittedName>
</protein>
<accession>A0A235HBZ3</accession>
<geneLocation type="plasmid" evidence="2">
    <name>unnamed</name>
</geneLocation>
<reference evidence="2 3" key="1">
    <citation type="submission" date="2017-07" db="EMBL/GenBank/DDBJ databases">
        <title>Whole genome sequence of Azospirillum brasilense 2A1, a potential biofertilizer strain.</title>
        <authorList>
            <person name="Fontana C.A."/>
            <person name="Toffoli L.M."/>
            <person name="Salazar S.M."/>
            <person name="Puglisi E."/>
            <person name="Pedraza R."/>
            <person name="Bassi D."/>
            <person name="Cocconcelli P.S."/>
        </authorList>
    </citation>
    <scope>NUCLEOTIDE SEQUENCE [LARGE SCALE GENOMIC DNA]</scope>
    <source>
        <strain evidence="2 3">2A1</strain>
        <plasmid evidence="2">unnamed</plasmid>
    </source>
</reference>
<dbReference type="AlphaFoldDB" id="A0A235HBZ3"/>
<evidence type="ECO:0000313" key="3">
    <source>
        <dbReference type="Proteomes" id="UP000215367"/>
    </source>
</evidence>
<proteinExistence type="predicted"/>
<gene>
    <name evidence="2" type="ORF">CHT98_17975</name>
</gene>
<feature type="compositionally biased region" description="Pro residues" evidence="1">
    <location>
        <begin position="54"/>
        <end position="69"/>
    </location>
</feature>
<comment type="caution">
    <text evidence="2">The sequence shown here is derived from an EMBL/GenBank/DDBJ whole genome shotgun (WGS) entry which is preliminary data.</text>
</comment>
<dbReference type="RefSeq" id="WP_094304869.1">
    <property type="nucleotide sequence ID" value="NZ_NOWT01000017.1"/>
</dbReference>